<dbReference type="EMBL" id="JBDJPC010000005">
    <property type="protein sequence ID" value="KAL1500901.1"/>
    <property type="molecule type" value="Genomic_DNA"/>
</dbReference>
<accession>A0ABD1EU37</accession>
<organism evidence="2 3">
    <name type="scientific">Hypothenemus hampei</name>
    <name type="common">Coffee berry borer</name>
    <dbReference type="NCBI Taxonomy" id="57062"/>
    <lineage>
        <taxon>Eukaryota</taxon>
        <taxon>Metazoa</taxon>
        <taxon>Ecdysozoa</taxon>
        <taxon>Arthropoda</taxon>
        <taxon>Hexapoda</taxon>
        <taxon>Insecta</taxon>
        <taxon>Pterygota</taxon>
        <taxon>Neoptera</taxon>
        <taxon>Endopterygota</taxon>
        <taxon>Coleoptera</taxon>
        <taxon>Polyphaga</taxon>
        <taxon>Cucujiformia</taxon>
        <taxon>Curculionidae</taxon>
        <taxon>Scolytinae</taxon>
        <taxon>Hypothenemus</taxon>
    </lineage>
</organism>
<evidence type="ECO:0000313" key="2">
    <source>
        <dbReference type="EMBL" id="KAL1500901.1"/>
    </source>
</evidence>
<proteinExistence type="predicted"/>
<feature type="signal peptide" evidence="1">
    <location>
        <begin position="1"/>
        <end position="21"/>
    </location>
</feature>
<protein>
    <submittedName>
        <fullName evidence="2">Uncharacterized protein</fullName>
    </submittedName>
</protein>
<dbReference type="Proteomes" id="UP001566132">
    <property type="component" value="Unassembled WGS sequence"/>
</dbReference>
<evidence type="ECO:0000313" key="3">
    <source>
        <dbReference type="Proteomes" id="UP001566132"/>
    </source>
</evidence>
<keyword evidence="1" id="KW-0732">Signal</keyword>
<reference evidence="2 3" key="1">
    <citation type="submission" date="2024-05" db="EMBL/GenBank/DDBJ databases">
        <title>Genetic variation in Jamaican populations of the coffee berry borer (Hypothenemus hampei).</title>
        <authorList>
            <person name="Errbii M."/>
            <person name="Myrie A."/>
        </authorList>
    </citation>
    <scope>NUCLEOTIDE SEQUENCE [LARGE SCALE GENOMIC DNA]</scope>
    <source>
        <strain evidence="2">JA-Hopewell-2020-01-JO</strain>
        <tissue evidence="2">Whole body</tissue>
    </source>
</reference>
<dbReference type="AlphaFoldDB" id="A0ABD1EU37"/>
<feature type="chain" id="PRO_5044775587" evidence="1">
    <location>
        <begin position="22"/>
        <end position="138"/>
    </location>
</feature>
<comment type="caution">
    <text evidence="2">The sequence shown here is derived from an EMBL/GenBank/DDBJ whole genome shotgun (WGS) entry which is preliminary data.</text>
</comment>
<evidence type="ECO:0000256" key="1">
    <source>
        <dbReference type="SAM" id="SignalP"/>
    </source>
</evidence>
<keyword evidence="3" id="KW-1185">Reference proteome</keyword>
<sequence length="138" mass="15202">MEGIDLMVFIFLLIMACGTVAQRRQELNGRCLHVSECSRVGYFCSSNRTCQCGPGYTPNRHWTKCIGLVGSKCIYDSQCIEGAYCTGIEGWEVCRCRLQDDYLPSDDGLFCVSSNGNIPRRFDILIVGGVALLLGLGT</sequence>
<name>A0ABD1EU37_HYPHA</name>
<gene>
    <name evidence="2" type="ORF">ABEB36_006320</name>
</gene>